<keyword evidence="3" id="KW-1185">Reference proteome</keyword>
<evidence type="ECO:0000259" key="1">
    <source>
        <dbReference type="Pfam" id="PF18864"/>
    </source>
</evidence>
<protein>
    <recommendedName>
        <fullName evidence="1">AbiTii domain-containing protein</fullName>
    </recommendedName>
</protein>
<dbReference type="Pfam" id="PF18864">
    <property type="entry name" value="AbiTii"/>
    <property type="match status" value="1"/>
</dbReference>
<dbReference type="EMBL" id="JADDUM010000103">
    <property type="protein sequence ID" value="MBE8592049.1"/>
    <property type="molecule type" value="Genomic_DNA"/>
</dbReference>
<organism evidence="2 3">
    <name type="scientific">Pseudomonas cyclaminis</name>
    <dbReference type="NCBI Taxonomy" id="2781239"/>
    <lineage>
        <taxon>Bacteria</taxon>
        <taxon>Pseudomonadati</taxon>
        <taxon>Pseudomonadota</taxon>
        <taxon>Gammaproteobacteria</taxon>
        <taxon>Pseudomonadales</taxon>
        <taxon>Pseudomonadaceae</taxon>
        <taxon>Pseudomonas</taxon>
    </lineage>
</organism>
<dbReference type="Proteomes" id="UP000613075">
    <property type="component" value="Unassembled WGS sequence"/>
</dbReference>
<comment type="caution">
    <text evidence="2">The sequence shown here is derived from an EMBL/GenBank/DDBJ whole genome shotgun (WGS) entry which is preliminary data.</text>
</comment>
<dbReference type="InterPro" id="IPR041304">
    <property type="entry name" value="AbiTii"/>
</dbReference>
<gene>
    <name evidence="2" type="ORF">IQK56_14530</name>
</gene>
<sequence length="278" mass="30329">MAHKLNNKDFAKWVKDEIQGYGDDGNLPGYRVSNLTPYGNVENGVKRYTNYKLPVGGMSEEMMEKFLVVRHTQSIAVIEEFSRKPDDLIVNIDHRLYPYLRQGIEKSFGISSAWGRPPAGCFGQILNEARSRLLDFLLNLEHVLPGEEGGDDMKTISKVEGLSEMFKGAVFGDGANISLAIGEGNQASHNSTQVGAKNVDSLIRELKKYNVADADVADLQVAIKGDSSSGELTERNFGPGVRAWLGNMISKAGTPAWEIPAQVGAGVLTSALTKFFGF</sequence>
<proteinExistence type="predicted"/>
<evidence type="ECO:0000313" key="3">
    <source>
        <dbReference type="Proteomes" id="UP000613075"/>
    </source>
</evidence>
<name>A0ABR9SSZ9_9PSED</name>
<evidence type="ECO:0000313" key="2">
    <source>
        <dbReference type="EMBL" id="MBE8592049.1"/>
    </source>
</evidence>
<reference evidence="2 3" key="1">
    <citation type="submission" date="2020-10" db="EMBL/GenBank/DDBJ databases">
        <title>The draft genomes of Cyclamen pathogen Pseudomonas sp.</title>
        <authorList>
            <person name="Fujikawa T."/>
            <person name="Sawada H."/>
        </authorList>
    </citation>
    <scope>NUCLEOTIDE SEQUENCE [LARGE SCALE GENOMIC DNA]</scope>
    <source>
        <strain evidence="2 3">MAFF 301449</strain>
    </source>
</reference>
<accession>A0ABR9SSZ9</accession>
<feature type="domain" description="AbiTii" evidence="1">
    <location>
        <begin position="2"/>
        <end position="145"/>
    </location>
</feature>